<dbReference type="SUPFAM" id="SSF48726">
    <property type="entry name" value="Immunoglobulin"/>
    <property type="match status" value="1"/>
</dbReference>
<evidence type="ECO:0000259" key="2">
    <source>
        <dbReference type="PROSITE" id="PS50835"/>
    </source>
</evidence>
<feature type="signal peptide" evidence="1">
    <location>
        <begin position="1"/>
        <end position="21"/>
    </location>
</feature>
<reference evidence="3" key="1">
    <citation type="submission" date="2020-08" db="EMBL/GenBank/DDBJ databases">
        <title>Genome sequencing and assembly of the red palm weevil Rhynchophorus ferrugineus.</title>
        <authorList>
            <person name="Dias G.B."/>
            <person name="Bergman C.M."/>
            <person name="Manee M."/>
        </authorList>
    </citation>
    <scope>NUCLEOTIDE SEQUENCE</scope>
    <source>
        <strain evidence="3">AA-2017</strain>
        <tissue evidence="3">Whole larva</tissue>
    </source>
</reference>
<organism evidence="3 4">
    <name type="scientific">Rhynchophorus ferrugineus</name>
    <name type="common">Red palm weevil</name>
    <name type="synonym">Curculio ferrugineus</name>
    <dbReference type="NCBI Taxonomy" id="354439"/>
    <lineage>
        <taxon>Eukaryota</taxon>
        <taxon>Metazoa</taxon>
        <taxon>Ecdysozoa</taxon>
        <taxon>Arthropoda</taxon>
        <taxon>Hexapoda</taxon>
        <taxon>Insecta</taxon>
        <taxon>Pterygota</taxon>
        <taxon>Neoptera</taxon>
        <taxon>Endopterygota</taxon>
        <taxon>Coleoptera</taxon>
        <taxon>Polyphaga</taxon>
        <taxon>Cucujiformia</taxon>
        <taxon>Curculionidae</taxon>
        <taxon>Dryophthorinae</taxon>
        <taxon>Rhynchophorus</taxon>
    </lineage>
</organism>
<dbReference type="InterPro" id="IPR036179">
    <property type="entry name" value="Ig-like_dom_sf"/>
</dbReference>
<dbReference type="EMBL" id="JAACXV010000342">
    <property type="protein sequence ID" value="KAF7279741.1"/>
    <property type="molecule type" value="Genomic_DNA"/>
</dbReference>
<dbReference type="FunFam" id="2.60.40.10:FF:000437">
    <property type="entry name" value="Beat-IIIc, isoform A"/>
    <property type="match status" value="1"/>
</dbReference>
<evidence type="ECO:0000313" key="3">
    <source>
        <dbReference type="EMBL" id="KAF7279741.1"/>
    </source>
</evidence>
<feature type="chain" id="PRO_5032345830" description="Ig-like domain-containing protein" evidence="1">
    <location>
        <begin position="22"/>
        <end position="176"/>
    </location>
</feature>
<keyword evidence="4" id="KW-1185">Reference proteome</keyword>
<gene>
    <name evidence="3" type="ORF">GWI33_006774</name>
</gene>
<dbReference type="Gene3D" id="2.60.40.10">
    <property type="entry name" value="Immunoglobulins"/>
    <property type="match status" value="1"/>
</dbReference>
<accession>A0A834IIA3</accession>
<evidence type="ECO:0000256" key="1">
    <source>
        <dbReference type="SAM" id="SignalP"/>
    </source>
</evidence>
<name>A0A834IIA3_RHYFE</name>
<sequence>MELMVIKWFILVTCIWDLVSSLKITNIYVPNKAETIAHLNCQYDLEGEPLYDVKWYKDEKQFYRCLADGTTQEFEVPGVKIDKEEQWFAHSCPVTLVQLSNASSGRYRCEVSLDAPTFRAVSDSASLVVINRPPPPPPTLLQPPAPAPRSLAQRSNAISKILLIMTMSCLWIISKW</sequence>
<dbReference type="PANTHER" id="PTHR21261:SF15">
    <property type="entry name" value="BEATEN PATH IIIA, ISOFORM D-RELATED"/>
    <property type="match status" value="1"/>
</dbReference>
<proteinExistence type="predicted"/>
<dbReference type="InterPro" id="IPR013783">
    <property type="entry name" value="Ig-like_fold"/>
</dbReference>
<comment type="caution">
    <text evidence="3">The sequence shown here is derived from an EMBL/GenBank/DDBJ whole genome shotgun (WGS) entry which is preliminary data.</text>
</comment>
<feature type="domain" description="Ig-like" evidence="2">
    <location>
        <begin position="34"/>
        <end position="128"/>
    </location>
</feature>
<dbReference type="InterPro" id="IPR007110">
    <property type="entry name" value="Ig-like_dom"/>
</dbReference>
<dbReference type="OrthoDB" id="10015491at2759"/>
<evidence type="ECO:0000313" key="4">
    <source>
        <dbReference type="Proteomes" id="UP000625711"/>
    </source>
</evidence>
<dbReference type="PROSITE" id="PS50835">
    <property type="entry name" value="IG_LIKE"/>
    <property type="match status" value="1"/>
</dbReference>
<dbReference type="PANTHER" id="PTHR21261">
    <property type="entry name" value="BEAT PROTEIN"/>
    <property type="match status" value="1"/>
</dbReference>
<dbReference type="Proteomes" id="UP000625711">
    <property type="component" value="Unassembled WGS sequence"/>
</dbReference>
<keyword evidence="1" id="KW-0732">Signal</keyword>
<dbReference type="AlphaFoldDB" id="A0A834IIA3"/>
<protein>
    <recommendedName>
        <fullName evidence="2">Ig-like domain-containing protein</fullName>
    </recommendedName>
</protein>